<keyword evidence="2" id="KW-1185">Reference proteome</keyword>
<proteinExistence type="predicted"/>
<gene>
    <name evidence="1" type="ORF">DFQ12_5119</name>
</gene>
<evidence type="ECO:0000313" key="1">
    <source>
        <dbReference type="EMBL" id="RKE43335.1"/>
    </source>
</evidence>
<comment type="caution">
    <text evidence="1">The sequence shown here is derived from an EMBL/GenBank/DDBJ whole genome shotgun (WGS) entry which is preliminary data.</text>
</comment>
<dbReference type="EMBL" id="RAPY01000007">
    <property type="protein sequence ID" value="RKE43335.1"/>
    <property type="molecule type" value="Genomic_DNA"/>
</dbReference>
<accession>A0A420AFU4</accession>
<dbReference type="AlphaFoldDB" id="A0A420AFU4"/>
<dbReference type="Proteomes" id="UP000286246">
    <property type="component" value="Unassembled WGS sequence"/>
</dbReference>
<reference evidence="1 2" key="1">
    <citation type="submission" date="2018-09" db="EMBL/GenBank/DDBJ databases">
        <title>Genomic Encyclopedia of Type Strains, Phase III (KMG-III): the genomes of soil and plant-associated and newly described type strains.</title>
        <authorList>
            <person name="Whitman W."/>
        </authorList>
    </citation>
    <scope>NUCLEOTIDE SEQUENCE [LARGE SCALE GENOMIC DNA]</scope>
    <source>
        <strain evidence="1 2">CECT 7938</strain>
    </source>
</reference>
<organism evidence="1 2">
    <name type="scientific">Sphingobacterium detergens</name>
    <dbReference type="NCBI Taxonomy" id="1145106"/>
    <lineage>
        <taxon>Bacteria</taxon>
        <taxon>Pseudomonadati</taxon>
        <taxon>Bacteroidota</taxon>
        <taxon>Sphingobacteriia</taxon>
        <taxon>Sphingobacteriales</taxon>
        <taxon>Sphingobacteriaceae</taxon>
        <taxon>Sphingobacterium</taxon>
    </lineage>
</organism>
<sequence>MHSPFLGYASFYCITIIITNKTLKENKWQF</sequence>
<evidence type="ECO:0000313" key="2">
    <source>
        <dbReference type="Proteomes" id="UP000286246"/>
    </source>
</evidence>
<name>A0A420AFU4_SPHD1</name>
<protein>
    <submittedName>
        <fullName evidence="1">Uncharacterized protein</fullName>
    </submittedName>
</protein>